<evidence type="ECO:0000313" key="7">
    <source>
        <dbReference type="Proteomes" id="UP000185936"/>
    </source>
</evidence>
<feature type="transmembrane region" description="Helical" evidence="5">
    <location>
        <begin position="277"/>
        <end position="295"/>
    </location>
</feature>
<protein>
    <submittedName>
        <fullName evidence="6">4-hydroxybenzoate polyprenyltransferase</fullName>
    </submittedName>
</protein>
<dbReference type="RefSeq" id="WP_076607829.1">
    <property type="nucleotide sequence ID" value="NZ_FTNR01000002.1"/>
</dbReference>
<dbReference type="GO" id="GO:0005886">
    <property type="term" value="C:plasma membrane"/>
    <property type="evidence" value="ECO:0007669"/>
    <property type="project" value="UniProtKB-SubCell"/>
</dbReference>
<evidence type="ECO:0000256" key="4">
    <source>
        <dbReference type="ARBA" id="ARBA00023136"/>
    </source>
</evidence>
<keyword evidence="6" id="KW-0808">Transferase</keyword>
<dbReference type="Gene3D" id="1.10.357.140">
    <property type="entry name" value="UbiA prenyltransferase"/>
    <property type="match status" value="1"/>
</dbReference>
<dbReference type="InterPro" id="IPR000537">
    <property type="entry name" value="UbiA_prenyltransferase"/>
</dbReference>
<accession>A0A1N7DB36</accession>
<evidence type="ECO:0000256" key="1">
    <source>
        <dbReference type="ARBA" id="ARBA00004651"/>
    </source>
</evidence>
<proteinExistence type="predicted"/>
<feature type="transmembrane region" description="Helical" evidence="5">
    <location>
        <begin position="213"/>
        <end position="232"/>
    </location>
</feature>
<dbReference type="PANTHER" id="PTHR42723:SF1">
    <property type="entry name" value="CHLOROPHYLL SYNTHASE, CHLOROPLASTIC"/>
    <property type="match status" value="1"/>
</dbReference>
<gene>
    <name evidence="6" type="ORF">SAMN05421752_102123</name>
</gene>
<name>A0A1N7DB36_9EURY</name>
<dbReference type="InterPro" id="IPR044878">
    <property type="entry name" value="UbiA_sf"/>
</dbReference>
<feature type="transmembrane region" description="Helical" evidence="5">
    <location>
        <begin position="113"/>
        <end position="130"/>
    </location>
</feature>
<feature type="transmembrane region" description="Helical" evidence="5">
    <location>
        <begin position="238"/>
        <end position="257"/>
    </location>
</feature>
<sequence length="304" mass="33497">MASVHSTRNRVVATASGLVKEMRPWQWYKQSILLLGLVFSGSLFDPAAVTNVALGIVAFCAIAGTTYIGNDILDVEEDRNHPRKKHRPIASGQVSITVAVVFAAVLFVGGLSLSWYLGPLLLLVVLTYLAQNALYSVFLKEFVIVDVMVIAIGFVLRAIAGVVVIDVYLSPWLVVCTFLGALMLALGKRRHEMAVSDDPAASRATLAEYTEEILDQLLIAVLAALIVSYSLYTFFRGGLWMMATLPFAFFATFRYHYLTHTESLGGDPKFLFGDRPFFVNFVVWGLVVVAVLYQVPPRLLEVIV</sequence>
<dbReference type="OrthoDB" id="213605at2157"/>
<comment type="subcellular location">
    <subcellularLocation>
        <location evidence="1">Cell membrane</location>
        <topology evidence="1">Multi-pass membrane protein</topology>
    </subcellularLocation>
</comment>
<feature type="transmembrane region" description="Helical" evidence="5">
    <location>
        <begin position="169"/>
        <end position="186"/>
    </location>
</feature>
<organism evidence="6 7">
    <name type="scientific">Natronorubrum thiooxidans</name>
    <dbReference type="NCBI Taxonomy" id="308853"/>
    <lineage>
        <taxon>Archaea</taxon>
        <taxon>Methanobacteriati</taxon>
        <taxon>Methanobacteriota</taxon>
        <taxon>Stenosarchaea group</taxon>
        <taxon>Halobacteria</taxon>
        <taxon>Halobacteriales</taxon>
        <taxon>Natrialbaceae</taxon>
        <taxon>Natronorubrum</taxon>
    </lineage>
</organism>
<dbReference type="Proteomes" id="UP000185936">
    <property type="component" value="Unassembled WGS sequence"/>
</dbReference>
<keyword evidence="2 5" id="KW-0812">Transmembrane</keyword>
<evidence type="ECO:0000313" key="6">
    <source>
        <dbReference type="EMBL" id="SIR73048.1"/>
    </source>
</evidence>
<dbReference type="EMBL" id="FTNR01000002">
    <property type="protein sequence ID" value="SIR73048.1"/>
    <property type="molecule type" value="Genomic_DNA"/>
</dbReference>
<feature type="transmembrane region" description="Helical" evidence="5">
    <location>
        <begin position="142"/>
        <end position="163"/>
    </location>
</feature>
<feature type="transmembrane region" description="Helical" evidence="5">
    <location>
        <begin position="89"/>
        <end position="107"/>
    </location>
</feature>
<evidence type="ECO:0000256" key="2">
    <source>
        <dbReference type="ARBA" id="ARBA00022692"/>
    </source>
</evidence>
<keyword evidence="7" id="KW-1185">Reference proteome</keyword>
<dbReference type="Pfam" id="PF01040">
    <property type="entry name" value="UbiA"/>
    <property type="match status" value="1"/>
</dbReference>
<dbReference type="GO" id="GO:0016765">
    <property type="term" value="F:transferase activity, transferring alkyl or aryl (other than methyl) groups"/>
    <property type="evidence" value="ECO:0007669"/>
    <property type="project" value="InterPro"/>
</dbReference>
<feature type="transmembrane region" description="Helical" evidence="5">
    <location>
        <begin position="50"/>
        <end position="68"/>
    </location>
</feature>
<dbReference type="CDD" id="cd13963">
    <property type="entry name" value="PT_UbiA_2"/>
    <property type="match status" value="1"/>
</dbReference>
<dbReference type="InterPro" id="IPR050475">
    <property type="entry name" value="Prenyltransferase_related"/>
</dbReference>
<dbReference type="NCBIfam" id="NF008977">
    <property type="entry name" value="PRK12324.1-2"/>
    <property type="match status" value="1"/>
</dbReference>
<evidence type="ECO:0000256" key="5">
    <source>
        <dbReference type="SAM" id="Phobius"/>
    </source>
</evidence>
<evidence type="ECO:0000256" key="3">
    <source>
        <dbReference type="ARBA" id="ARBA00022989"/>
    </source>
</evidence>
<dbReference type="STRING" id="308853.SAMN05421752_102123"/>
<dbReference type="AlphaFoldDB" id="A0A1N7DB36"/>
<keyword evidence="4 5" id="KW-0472">Membrane</keyword>
<dbReference type="PANTHER" id="PTHR42723">
    <property type="entry name" value="CHLOROPHYLL SYNTHASE"/>
    <property type="match status" value="1"/>
</dbReference>
<reference evidence="7" key="1">
    <citation type="submission" date="2017-01" db="EMBL/GenBank/DDBJ databases">
        <authorList>
            <person name="Varghese N."/>
            <person name="Submissions S."/>
        </authorList>
    </citation>
    <scope>NUCLEOTIDE SEQUENCE [LARGE SCALE GENOMIC DNA]</scope>
    <source>
        <strain evidence="7">type strain: HArc-</strain>
    </source>
</reference>
<keyword evidence="3 5" id="KW-1133">Transmembrane helix</keyword>